<dbReference type="OrthoDB" id="5076017at2759"/>
<dbReference type="SUPFAM" id="SSF51101">
    <property type="entry name" value="Mannose-binding lectins"/>
    <property type="match status" value="1"/>
</dbReference>
<protein>
    <recommendedName>
        <fullName evidence="2">Jacalin-type lectin domain-containing protein</fullName>
    </recommendedName>
</protein>
<dbReference type="AlphaFoldDB" id="F9G389"/>
<evidence type="ECO:0000256" key="1">
    <source>
        <dbReference type="SAM" id="MobiDB-lite"/>
    </source>
</evidence>
<dbReference type="Gene3D" id="2.100.10.30">
    <property type="entry name" value="Jacalin-like lectin domain"/>
    <property type="match status" value="1"/>
</dbReference>
<organism evidence="3">
    <name type="scientific">Fusarium oxysporum (strain Fo5176)</name>
    <name type="common">Fusarium vascular wilt</name>
    <dbReference type="NCBI Taxonomy" id="660025"/>
    <lineage>
        <taxon>Eukaryota</taxon>
        <taxon>Fungi</taxon>
        <taxon>Dikarya</taxon>
        <taxon>Ascomycota</taxon>
        <taxon>Pezizomycotina</taxon>
        <taxon>Sordariomycetes</taxon>
        <taxon>Hypocreomycetidae</taxon>
        <taxon>Hypocreales</taxon>
        <taxon>Nectriaceae</taxon>
        <taxon>Fusarium</taxon>
        <taxon>Fusarium oxysporum species complex</taxon>
    </lineage>
</organism>
<evidence type="ECO:0000259" key="2">
    <source>
        <dbReference type="Pfam" id="PF01419"/>
    </source>
</evidence>
<feature type="region of interest" description="Disordered" evidence="1">
    <location>
        <begin position="1"/>
        <end position="24"/>
    </location>
</feature>
<dbReference type="EMBL" id="AFQF01003282">
    <property type="protein sequence ID" value="EGU76371.1"/>
    <property type="molecule type" value="Genomic_DNA"/>
</dbReference>
<reference evidence="3" key="1">
    <citation type="journal article" date="2012" name="Mol. Plant Microbe Interact.">
        <title>A highly conserved effector in Fusarium oxysporum is required for full virulence on Arabidopsis.</title>
        <authorList>
            <person name="Thatcher L.F."/>
            <person name="Gardiner D.M."/>
            <person name="Kazan K."/>
            <person name="Manners J."/>
        </authorList>
    </citation>
    <scope>NUCLEOTIDE SEQUENCE [LARGE SCALE GENOMIC DNA]</scope>
    <source>
        <strain evidence="3">Fo5176</strain>
    </source>
</reference>
<dbReference type="InterPro" id="IPR036404">
    <property type="entry name" value="Jacalin-like_lectin_dom_sf"/>
</dbReference>
<evidence type="ECO:0000313" key="3">
    <source>
        <dbReference type="EMBL" id="EGU76371.1"/>
    </source>
</evidence>
<name>F9G389_FUSOF</name>
<dbReference type="PaxDb" id="5507-FOXG_05749P0"/>
<sequence length="712" mass="79128">MPPIRTDKSNSAADAPAPGTDAPKKRLLKPVVKGAKDAYFESSVTNWMANIIISSKHLPETSSLALDSSLLSTDHIDDILVMPRPVREKILRFDFKFIDVSYDAKNGARDVTDEAVVRLAKGLPGLRTVLLPSANRVNDKGFLALVSHCLDLRLLELTAASTNSFSSTKLSPKALEELCAHPEWAPGLKQLVITTDEENKEFMKAMRALGKQREELVITLLSRSEEKKWGDWQISTISNHYMKGLLTITNNIRRMNKKPSFSILWTCIDLYTLKRNASACKMTMGTFERGQRYTGLTKQCQRYYEQHKMHAAACEARAKELFKAVTAIAAAQSKTWDQLLGLSGDFNKIIFDGGFEYHGPESVGKSLSFVQWFFLASLVGLGHEFAGASALLYYVGCTLGIAANSYPVNVRMPVASLFRLARDRQSSRDLPWARMSRFLRPTGGNYNVPIIELELLSGELPYEDSTKTIHDLAAMRLDACAHSIMMKAFFDDISKLTSKVIKSTEDPSVATSFDISKEFGTTILSLIKACDSVADQALEWTGDYDRIYQKQYMGDGPDLTDHAFELQKAAPSNIVRFEVSYDFAVDSLLAETKVNDGIRFGGFGHNKKSIFLDDDEVITGASWNTGILAEDATKKVIFNLIINTTERRLGPFGTGGCKIKANAEQQIFKVPEKMKVYGLVDSAGKYIEHRGDVIMESGRFIAELRFIVGPAE</sequence>
<dbReference type="Pfam" id="PF01419">
    <property type="entry name" value="Jacalin"/>
    <property type="match status" value="1"/>
</dbReference>
<feature type="compositionally biased region" description="Low complexity" evidence="1">
    <location>
        <begin position="12"/>
        <end position="21"/>
    </location>
</feature>
<dbReference type="InterPro" id="IPR001229">
    <property type="entry name" value="Jacalin-like_lectin_dom"/>
</dbReference>
<feature type="domain" description="Jacalin-type lectin" evidence="2">
    <location>
        <begin position="578"/>
        <end position="688"/>
    </location>
</feature>
<gene>
    <name evidence="3" type="ORF">FOXB_13121</name>
</gene>
<comment type="caution">
    <text evidence="3">The sequence shown here is derived from an EMBL/GenBank/DDBJ whole genome shotgun (WGS) entry which is preliminary data.</text>
</comment>
<accession>F9G389</accession>
<dbReference type="InterPro" id="IPR032675">
    <property type="entry name" value="LRR_dom_sf"/>
</dbReference>
<proteinExistence type="predicted"/>
<dbReference type="Gene3D" id="3.80.10.10">
    <property type="entry name" value="Ribonuclease Inhibitor"/>
    <property type="match status" value="1"/>
</dbReference>